<accession>A0A8J6EKP2</accession>
<evidence type="ECO:0000313" key="2">
    <source>
        <dbReference type="Proteomes" id="UP000770717"/>
    </source>
</evidence>
<dbReference type="Proteomes" id="UP000770717">
    <property type="component" value="Unassembled WGS sequence"/>
</dbReference>
<comment type="caution">
    <text evidence="1">The sequence shown here is derived from an EMBL/GenBank/DDBJ whole genome shotgun (WGS) entry which is preliminary data.</text>
</comment>
<dbReference type="AlphaFoldDB" id="A0A8J6EKP2"/>
<evidence type="ECO:0000313" key="1">
    <source>
        <dbReference type="EMBL" id="KAG9470700.1"/>
    </source>
</evidence>
<dbReference type="EMBL" id="WNTK01000235">
    <property type="protein sequence ID" value="KAG9470700.1"/>
    <property type="molecule type" value="Genomic_DNA"/>
</dbReference>
<organism evidence="1 2">
    <name type="scientific">Eleutherodactylus coqui</name>
    <name type="common">Puerto Rican coqui</name>
    <dbReference type="NCBI Taxonomy" id="57060"/>
    <lineage>
        <taxon>Eukaryota</taxon>
        <taxon>Metazoa</taxon>
        <taxon>Chordata</taxon>
        <taxon>Craniata</taxon>
        <taxon>Vertebrata</taxon>
        <taxon>Euteleostomi</taxon>
        <taxon>Amphibia</taxon>
        <taxon>Batrachia</taxon>
        <taxon>Anura</taxon>
        <taxon>Neobatrachia</taxon>
        <taxon>Hyloidea</taxon>
        <taxon>Eleutherodactylidae</taxon>
        <taxon>Eleutherodactylinae</taxon>
        <taxon>Eleutherodactylus</taxon>
        <taxon>Eleutherodactylus</taxon>
    </lineage>
</organism>
<name>A0A8J6EKP2_ELECQ</name>
<reference evidence="1" key="1">
    <citation type="thesis" date="2020" institute="ProQuest LLC" country="789 East Eisenhower Parkway, Ann Arbor, MI, USA">
        <title>Comparative Genomics and Chromosome Evolution.</title>
        <authorList>
            <person name="Mudd A.B."/>
        </authorList>
    </citation>
    <scope>NUCLEOTIDE SEQUENCE</scope>
    <source>
        <strain evidence="1">HN-11 Male</strain>
        <tissue evidence="1">Kidney and liver</tissue>
    </source>
</reference>
<sequence length="104" mass="11793">MNDPSNRCLRGEGSLMVGSDGTIIVWSEHGITEGRPRIIRVWLSFWNRCWLGHFLFGFNGVRLLFYVANVGDSAGLNGLYKCEPEPCSSCSVWKEGYKPLSHRR</sequence>
<protein>
    <submittedName>
        <fullName evidence="1">Uncharacterized protein</fullName>
    </submittedName>
</protein>
<keyword evidence="2" id="KW-1185">Reference proteome</keyword>
<proteinExistence type="predicted"/>
<gene>
    <name evidence="1" type="ORF">GDO78_016993</name>
</gene>